<protein>
    <recommendedName>
        <fullName evidence="4">M23ase beta-sheet core domain-containing protein</fullName>
    </recommendedName>
</protein>
<feature type="region of interest" description="Disordered" evidence="2">
    <location>
        <begin position="112"/>
        <end position="133"/>
    </location>
</feature>
<evidence type="ECO:0000256" key="3">
    <source>
        <dbReference type="SAM" id="Phobius"/>
    </source>
</evidence>
<proteinExistence type="predicted"/>
<evidence type="ECO:0000256" key="1">
    <source>
        <dbReference type="SAM" id="Coils"/>
    </source>
</evidence>
<reference evidence="5 6" key="1">
    <citation type="journal article" date="2016" name="Nat. Biotechnol.">
        <title>Measurement of bacterial replication rates in microbial communities.</title>
        <authorList>
            <person name="Brown C.T."/>
            <person name="Olm M.R."/>
            <person name="Thomas B.C."/>
            <person name="Banfield J.F."/>
        </authorList>
    </citation>
    <scope>NUCLEOTIDE SEQUENCE [LARGE SCALE GENOMIC DNA]</scope>
    <source>
        <strain evidence="5">46_33</strain>
    </source>
</reference>
<dbReference type="AlphaFoldDB" id="A0A1Q6RAR9"/>
<accession>A0A1Q6RAR9</accession>
<dbReference type="InterPro" id="IPR011055">
    <property type="entry name" value="Dup_hybrid_motif"/>
</dbReference>
<evidence type="ECO:0000259" key="4">
    <source>
        <dbReference type="Pfam" id="PF01551"/>
    </source>
</evidence>
<dbReference type="SUPFAM" id="SSF51261">
    <property type="entry name" value="Duplicated hybrid motif"/>
    <property type="match status" value="1"/>
</dbReference>
<keyword evidence="3" id="KW-0812">Transmembrane</keyword>
<feature type="transmembrane region" description="Helical" evidence="3">
    <location>
        <begin position="21"/>
        <end position="45"/>
    </location>
</feature>
<name>A0A1Q6RAR9_9FIRM</name>
<dbReference type="STRING" id="626940.BHW43_00910"/>
<dbReference type="Proteomes" id="UP000186777">
    <property type="component" value="Unassembled WGS sequence"/>
</dbReference>
<organism evidence="5 6">
    <name type="scientific">Phascolarctobacterium succinatutens</name>
    <dbReference type="NCBI Taxonomy" id="626940"/>
    <lineage>
        <taxon>Bacteria</taxon>
        <taxon>Bacillati</taxon>
        <taxon>Bacillota</taxon>
        <taxon>Negativicutes</taxon>
        <taxon>Acidaminococcales</taxon>
        <taxon>Acidaminococcaceae</taxon>
        <taxon>Phascolarctobacterium</taxon>
    </lineage>
</organism>
<evidence type="ECO:0000256" key="2">
    <source>
        <dbReference type="SAM" id="MobiDB-lite"/>
    </source>
</evidence>
<feature type="domain" description="M23ase beta-sheet core" evidence="4">
    <location>
        <begin position="212"/>
        <end position="305"/>
    </location>
</feature>
<sequence>MEERKCELRLPNGKVVNFSYAKLKAGIAVTALVLVGAVGGAGYLYHQLADYRSEATDYAAYKQNKAEQQTKLQKLLQDNERMLRDMAEISNLEKKLRRAVIRDVDSSKLGEGTSMVDSTAAKETSANTSYTGKGGPAKMDINGTMAVLTAQNANIKKMLDSTKKSVSELLSEVEGSGGGMASFPDKWPTDGGTISSNYGVRTGPIEGGYDWHPGLDIAVDFGAPVYATAAGTIEQAGWNGGYGRYVRINHGNGYETAYGHMSGIAVAAGQKVIKGEIIGFVGSTGYSTGPHIHYEVLADGQNIDPFYVLKNK</sequence>
<dbReference type="PANTHER" id="PTHR21666:SF270">
    <property type="entry name" value="MUREIN HYDROLASE ACTIVATOR ENVC"/>
    <property type="match status" value="1"/>
</dbReference>
<dbReference type="InterPro" id="IPR016047">
    <property type="entry name" value="M23ase_b-sheet_dom"/>
</dbReference>
<evidence type="ECO:0000313" key="5">
    <source>
        <dbReference type="EMBL" id="OLA39477.1"/>
    </source>
</evidence>
<feature type="coiled-coil region" evidence="1">
    <location>
        <begin position="58"/>
        <end position="92"/>
    </location>
</feature>
<evidence type="ECO:0000313" key="6">
    <source>
        <dbReference type="Proteomes" id="UP000186777"/>
    </source>
</evidence>
<dbReference type="PANTHER" id="PTHR21666">
    <property type="entry name" value="PEPTIDASE-RELATED"/>
    <property type="match status" value="1"/>
</dbReference>
<dbReference type="Pfam" id="PF01551">
    <property type="entry name" value="Peptidase_M23"/>
    <property type="match status" value="1"/>
</dbReference>
<keyword evidence="3" id="KW-1133">Transmembrane helix</keyword>
<feature type="compositionally biased region" description="Polar residues" evidence="2">
    <location>
        <begin position="115"/>
        <end position="131"/>
    </location>
</feature>
<dbReference type="Gene3D" id="2.70.70.10">
    <property type="entry name" value="Glucose Permease (Domain IIA)"/>
    <property type="match status" value="1"/>
</dbReference>
<dbReference type="CDD" id="cd12797">
    <property type="entry name" value="M23_peptidase"/>
    <property type="match status" value="1"/>
</dbReference>
<keyword evidence="3" id="KW-0472">Membrane</keyword>
<dbReference type="FunFam" id="2.70.70.10:FF:000006">
    <property type="entry name" value="M23 family peptidase"/>
    <property type="match status" value="1"/>
</dbReference>
<gene>
    <name evidence="5" type="ORF">BHW43_00910</name>
</gene>
<comment type="caution">
    <text evidence="5">The sequence shown here is derived from an EMBL/GenBank/DDBJ whole genome shotgun (WGS) entry which is preliminary data.</text>
</comment>
<dbReference type="GO" id="GO:0004222">
    <property type="term" value="F:metalloendopeptidase activity"/>
    <property type="evidence" value="ECO:0007669"/>
    <property type="project" value="TreeGrafter"/>
</dbReference>
<dbReference type="EMBL" id="MNTG01000001">
    <property type="protein sequence ID" value="OLA39477.1"/>
    <property type="molecule type" value="Genomic_DNA"/>
</dbReference>
<dbReference type="InterPro" id="IPR050570">
    <property type="entry name" value="Cell_wall_metabolism_enzyme"/>
</dbReference>
<dbReference type="RefSeq" id="WP_299825087.1">
    <property type="nucleotide sequence ID" value="NZ_CAUDUD010000011.1"/>
</dbReference>
<keyword evidence="1" id="KW-0175">Coiled coil</keyword>